<reference evidence="4" key="1">
    <citation type="thesis" date="2020" institute="ProQuest LLC" country="789 East Eisenhower Parkway, Ann Arbor, MI, USA">
        <title>Comparative Genomics and Chromosome Evolution.</title>
        <authorList>
            <person name="Mudd A.B."/>
        </authorList>
    </citation>
    <scope>NUCLEOTIDE SEQUENCE</scope>
    <source>
        <strain evidence="4">Female2</strain>
        <tissue evidence="4">Blood</tissue>
    </source>
</reference>
<keyword evidence="1" id="KW-0469">Meiosis</keyword>
<dbReference type="GO" id="GO:0048477">
    <property type="term" value="P:oogenesis"/>
    <property type="evidence" value="ECO:0007669"/>
    <property type="project" value="TreeGrafter"/>
</dbReference>
<keyword evidence="5" id="KW-1185">Reference proteome</keyword>
<dbReference type="GO" id="GO:0006310">
    <property type="term" value="P:DNA recombination"/>
    <property type="evidence" value="ECO:0007669"/>
    <property type="project" value="InterPro"/>
</dbReference>
<dbReference type="Pfam" id="PF13971">
    <property type="entry name" value="Mei4"/>
    <property type="match status" value="1"/>
</dbReference>
<evidence type="ECO:0000313" key="5">
    <source>
        <dbReference type="Proteomes" id="UP000812440"/>
    </source>
</evidence>
<dbReference type="GO" id="GO:0000800">
    <property type="term" value="C:lateral element"/>
    <property type="evidence" value="ECO:0007669"/>
    <property type="project" value="TreeGrafter"/>
</dbReference>
<feature type="compositionally biased region" description="Basic and acidic residues" evidence="3">
    <location>
        <begin position="89"/>
        <end position="99"/>
    </location>
</feature>
<dbReference type="Proteomes" id="UP000812440">
    <property type="component" value="Chromosome 5"/>
</dbReference>
<dbReference type="PANTHER" id="PTHR28575:SF1">
    <property type="entry name" value="MEIOSIS-SPECIFIC PROTEIN MEI4"/>
    <property type="match status" value="1"/>
</dbReference>
<dbReference type="GO" id="GO:0007283">
    <property type="term" value="P:spermatogenesis"/>
    <property type="evidence" value="ECO:0007669"/>
    <property type="project" value="TreeGrafter"/>
</dbReference>
<protein>
    <submittedName>
        <fullName evidence="4">Uncharacterized protein</fullName>
    </submittedName>
</protein>
<comment type="similarity">
    <text evidence="2">Belongs to the MEI4L family.</text>
</comment>
<gene>
    <name evidence="4" type="ORF">GDO86_009856</name>
</gene>
<sequence>MEAQNWHLMTTKVALAIAIIRSKPAGKTSKEYTEELALIVTCKHNQDINRKGKVCPLDIMELHQQFLLQNIPEISSSKNASADNIDLTSEPKDITRDSGETEDSGCDVLTEGETATIKEAHTSKNWIETCFTLPSSLPILGSFSVDEEHFTDHLYFLNHLLGLRKLTTAGRFTLLENECSVVEESVSRVLNGLLVLYRKHQSVSSYQSKVINTIIILLSEFRLPKYLFKYCLMKVEDFEKNLVHCIMLNKTINRFPMQQSMTDCLVLLGKCQIIRGPLINLLFSEVKRFTDELLQHCKDQTKYDISEYENIFSLFSVIEVLLQYEKETPESSKCELYNDGTKQFLDDLDQIIFCISDGFPLCCLYLWKLKTMYSCTEENLS</sequence>
<dbReference type="PANTHER" id="PTHR28575">
    <property type="entry name" value="MEIOSIS-SPECIFIC PROTEIN MEI4"/>
    <property type="match status" value="1"/>
</dbReference>
<dbReference type="OrthoDB" id="6351423at2759"/>
<dbReference type="EMBL" id="JAACNH010000004">
    <property type="protein sequence ID" value="KAG8444857.1"/>
    <property type="molecule type" value="Genomic_DNA"/>
</dbReference>
<evidence type="ECO:0000256" key="2">
    <source>
        <dbReference type="ARBA" id="ARBA00093453"/>
    </source>
</evidence>
<evidence type="ECO:0000256" key="1">
    <source>
        <dbReference type="ARBA" id="ARBA00023254"/>
    </source>
</evidence>
<name>A0A8T2JN55_9PIPI</name>
<organism evidence="4 5">
    <name type="scientific">Hymenochirus boettgeri</name>
    <name type="common">Congo dwarf clawed frog</name>
    <dbReference type="NCBI Taxonomy" id="247094"/>
    <lineage>
        <taxon>Eukaryota</taxon>
        <taxon>Metazoa</taxon>
        <taxon>Chordata</taxon>
        <taxon>Craniata</taxon>
        <taxon>Vertebrata</taxon>
        <taxon>Euteleostomi</taxon>
        <taxon>Amphibia</taxon>
        <taxon>Batrachia</taxon>
        <taxon>Anura</taxon>
        <taxon>Pipoidea</taxon>
        <taxon>Pipidae</taxon>
        <taxon>Pipinae</taxon>
        <taxon>Hymenochirus</taxon>
    </lineage>
</organism>
<proteinExistence type="inferred from homology"/>
<dbReference type="InterPro" id="IPR025888">
    <property type="entry name" value="MEI4"/>
</dbReference>
<evidence type="ECO:0000313" key="4">
    <source>
        <dbReference type="EMBL" id="KAG8444857.1"/>
    </source>
</evidence>
<evidence type="ECO:0000256" key="3">
    <source>
        <dbReference type="SAM" id="MobiDB-lite"/>
    </source>
</evidence>
<accession>A0A8T2JN55</accession>
<dbReference type="GO" id="GO:0042138">
    <property type="term" value="P:meiotic DNA double-strand break formation"/>
    <property type="evidence" value="ECO:0007669"/>
    <property type="project" value="InterPro"/>
</dbReference>
<feature type="region of interest" description="Disordered" evidence="3">
    <location>
        <begin position="82"/>
        <end position="106"/>
    </location>
</feature>
<comment type="caution">
    <text evidence="4">The sequence shown here is derived from an EMBL/GenBank/DDBJ whole genome shotgun (WGS) entry which is preliminary data.</text>
</comment>
<dbReference type="AlphaFoldDB" id="A0A8T2JN55"/>
<dbReference type="GO" id="GO:0007129">
    <property type="term" value="P:homologous chromosome pairing at meiosis"/>
    <property type="evidence" value="ECO:0007669"/>
    <property type="project" value="TreeGrafter"/>
</dbReference>